<accession>A0AAV3YTE5</accession>
<sequence>MVYNDKFSREFDSISVVRLDLRWFCREPVPDEVLSGFQAQAPVAVLEPATEESLQISVRSHYPLCRYRPSRWKEDHKTIIKRLTSFMLGFNLSKNQ</sequence>
<evidence type="ECO:0000313" key="1">
    <source>
        <dbReference type="EMBL" id="GFN85522.1"/>
    </source>
</evidence>
<dbReference type="Proteomes" id="UP000735302">
    <property type="component" value="Unassembled WGS sequence"/>
</dbReference>
<name>A0AAV3YTE5_9GAST</name>
<comment type="caution">
    <text evidence="1">The sequence shown here is derived from an EMBL/GenBank/DDBJ whole genome shotgun (WGS) entry which is preliminary data.</text>
</comment>
<reference evidence="1 2" key="1">
    <citation type="journal article" date="2021" name="Elife">
        <title>Chloroplast acquisition without the gene transfer in kleptoplastic sea slugs, Plakobranchus ocellatus.</title>
        <authorList>
            <person name="Maeda T."/>
            <person name="Takahashi S."/>
            <person name="Yoshida T."/>
            <person name="Shimamura S."/>
            <person name="Takaki Y."/>
            <person name="Nagai Y."/>
            <person name="Toyoda A."/>
            <person name="Suzuki Y."/>
            <person name="Arimoto A."/>
            <person name="Ishii H."/>
            <person name="Satoh N."/>
            <person name="Nishiyama T."/>
            <person name="Hasebe M."/>
            <person name="Maruyama T."/>
            <person name="Minagawa J."/>
            <person name="Obokata J."/>
            <person name="Shigenobu S."/>
        </authorList>
    </citation>
    <scope>NUCLEOTIDE SEQUENCE [LARGE SCALE GENOMIC DNA]</scope>
</reference>
<protein>
    <submittedName>
        <fullName evidence="1">Uncharacterized protein</fullName>
    </submittedName>
</protein>
<gene>
    <name evidence="1" type="ORF">PoB_001202800</name>
</gene>
<keyword evidence="2" id="KW-1185">Reference proteome</keyword>
<evidence type="ECO:0000313" key="2">
    <source>
        <dbReference type="Proteomes" id="UP000735302"/>
    </source>
</evidence>
<proteinExistence type="predicted"/>
<dbReference type="EMBL" id="BLXT01001417">
    <property type="protein sequence ID" value="GFN85522.1"/>
    <property type="molecule type" value="Genomic_DNA"/>
</dbReference>
<dbReference type="AlphaFoldDB" id="A0AAV3YTE5"/>
<organism evidence="1 2">
    <name type="scientific">Plakobranchus ocellatus</name>
    <dbReference type="NCBI Taxonomy" id="259542"/>
    <lineage>
        <taxon>Eukaryota</taxon>
        <taxon>Metazoa</taxon>
        <taxon>Spiralia</taxon>
        <taxon>Lophotrochozoa</taxon>
        <taxon>Mollusca</taxon>
        <taxon>Gastropoda</taxon>
        <taxon>Heterobranchia</taxon>
        <taxon>Euthyneura</taxon>
        <taxon>Panpulmonata</taxon>
        <taxon>Sacoglossa</taxon>
        <taxon>Placobranchoidea</taxon>
        <taxon>Plakobranchidae</taxon>
        <taxon>Plakobranchus</taxon>
    </lineage>
</organism>